<feature type="region of interest" description="Disordered" evidence="1">
    <location>
        <begin position="121"/>
        <end position="233"/>
    </location>
</feature>
<feature type="compositionally biased region" description="Low complexity" evidence="1">
    <location>
        <begin position="121"/>
        <end position="144"/>
    </location>
</feature>
<reference evidence="3 4" key="1">
    <citation type="submission" date="2016-05" db="EMBL/GenBank/DDBJ databases">
        <title>Genome sequencing reveals origins of a unique bacterial endosymbiosis in the earliest lineages of terrestrial Fungi.</title>
        <authorList>
            <consortium name="DOE Joint Genome Institute"/>
            <person name="Uehling J."/>
            <person name="Gryganskyi A."/>
            <person name="Hameed K."/>
            <person name="Tschaplinski T."/>
            <person name="Misztal P."/>
            <person name="Wu S."/>
            <person name="Desiro A."/>
            <person name="Vande Pol N."/>
            <person name="Du Z.-Y."/>
            <person name="Zienkiewicz A."/>
            <person name="Zienkiewicz K."/>
            <person name="Morin E."/>
            <person name="Tisserant E."/>
            <person name="Splivallo R."/>
            <person name="Hainaut M."/>
            <person name="Henrissat B."/>
            <person name="Ohm R."/>
            <person name="Kuo A."/>
            <person name="Yan J."/>
            <person name="Lipzen A."/>
            <person name="Nolan M."/>
            <person name="Labutti K."/>
            <person name="Barry K."/>
            <person name="Goldstein A."/>
            <person name="Labbe J."/>
            <person name="Schadt C."/>
            <person name="Tuskan G."/>
            <person name="Grigoriev I."/>
            <person name="Martin F."/>
            <person name="Vilgalys R."/>
            <person name="Bonito G."/>
        </authorList>
    </citation>
    <scope>NUCLEOTIDE SEQUENCE [LARGE SCALE GENOMIC DNA]</scope>
    <source>
        <strain evidence="3 4">AG-77</strain>
    </source>
</reference>
<gene>
    <name evidence="3" type="ORF">K457DRAFT_141665</name>
</gene>
<feature type="compositionally biased region" description="Acidic residues" evidence="1">
    <location>
        <begin position="369"/>
        <end position="380"/>
    </location>
</feature>
<dbReference type="CDD" id="cd04301">
    <property type="entry name" value="NAT_SF"/>
    <property type="match status" value="1"/>
</dbReference>
<dbReference type="InterPro" id="IPR016181">
    <property type="entry name" value="Acyl_CoA_acyltransferase"/>
</dbReference>
<dbReference type="InterPro" id="IPR000182">
    <property type="entry name" value="GNAT_dom"/>
</dbReference>
<feature type="compositionally biased region" description="Gly residues" evidence="1">
    <location>
        <begin position="354"/>
        <end position="364"/>
    </location>
</feature>
<feature type="domain" description="N-acetyltransferase" evidence="2">
    <location>
        <begin position="316"/>
        <end position="345"/>
    </location>
</feature>
<feature type="compositionally biased region" description="Basic and acidic residues" evidence="1">
    <location>
        <begin position="145"/>
        <end position="158"/>
    </location>
</feature>
<feature type="compositionally biased region" description="Basic residues" evidence="1">
    <location>
        <begin position="404"/>
        <end position="415"/>
    </location>
</feature>
<feature type="region of interest" description="Disordered" evidence="1">
    <location>
        <begin position="349"/>
        <end position="439"/>
    </location>
</feature>
<dbReference type="GO" id="GO:0016747">
    <property type="term" value="F:acyltransferase activity, transferring groups other than amino-acyl groups"/>
    <property type="evidence" value="ECO:0007669"/>
    <property type="project" value="InterPro"/>
</dbReference>
<dbReference type="SUPFAM" id="SSF55729">
    <property type="entry name" value="Acyl-CoA N-acyltransferases (Nat)"/>
    <property type="match status" value="1"/>
</dbReference>
<organism evidence="3 4">
    <name type="scientific">Linnemannia elongata AG-77</name>
    <dbReference type="NCBI Taxonomy" id="1314771"/>
    <lineage>
        <taxon>Eukaryota</taxon>
        <taxon>Fungi</taxon>
        <taxon>Fungi incertae sedis</taxon>
        <taxon>Mucoromycota</taxon>
        <taxon>Mortierellomycotina</taxon>
        <taxon>Mortierellomycetes</taxon>
        <taxon>Mortierellales</taxon>
        <taxon>Mortierellaceae</taxon>
        <taxon>Linnemannia</taxon>
    </lineage>
</organism>
<evidence type="ECO:0000313" key="4">
    <source>
        <dbReference type="Proteomes" id="UP000078512"/>
    </source>
</evidence>
<feature type="compositionally biased region" description="Basic residues" evidence="1">
    <location>
        <begin position="422"/>
        <end position="436"/>
    </location>
</feature>
<feature type="compositionally biased region" description="Basic and acidic residues" evidence="1">
    <location>
        <begin position="265"/>
        <end position="275"/>
    </location>
</feature>
<dbReference type="OrthoDB" id="2445945at2759"/>
<sequence length="489" mass="53144">MSDRSWSPPLDLSTRTLQSLSIIRARPEHLPAIHKIQILAYPDRTDFHESEDVFRSKMEAYPAGNFVALATYSVVTQDDTSTWVGAAEEEGDDAGEVEEVEGEEGEGEGEVVHGISVVEITETGPDGSSTTTTATTTTTTIGGETVEHVDIVRARTPDILEGTDDEDDGSPLPDKRRSAGLNVPHARHGHGHGHGQDSKSAGGGADAAASSISSASAERAEGEEEEEDTTILFQWEEPVGYLFSHPYSRESVTLHRMGAHTATSTEEKEKGEASSKPKRIRLEGGGTVAGEKHPQNDDEEESESETNYDHDQLMEKYYIHDCAIHPSWRGHGLASKLWKALEESLIPHRDFHGGEGASGAGEGPSGDLVDTEEEEEEEEGSEGHSENASGDDDNNTASKESSTTRRRRGSKKTRSHAQGGQGHRHSHGHRHRRRKGAPNLKEIVLVSVQGTKPFWQSAGGFQAVADHDMDLSVYGPEGEAFLMRKTFIF</sequence>
<dbReference type="AlphaFoldDB" id="A0A197JIE3"/>
<evidence type="ECO:0000256" key="1">
    <source>
        <dbReference type="SAM" id="MobiDB-lite"/>
    </source>
</evidence>
<accession>A0A197JIE3</accession>
<feature type="compositionally biased region" description="Low complexity" evidence="1">
    <location>
        <begin position="206"/>
        <end position="217"/>
    </location>
</feature>
<feature type="compositionally biased region" description="Acidic residues" evidence="1">
    <location>
        <begin position="297"/>
        <end position="306"/>
    </location>
</feature>
<feature type="region of interest" description="Disordered" evidence="1">
    <location>
        <begin position="88"/>
        <end position="109"/>
    </location>
</feature>
<dbReference type="Proteomes" id="UP000078512">
    <property type="component" value="Unassembled WGS sequence"/>
</dbReference>
<name>A0A197JIE3_9FUNG</name>
<dbReference type="EMBL" id="KV442088">
    <property type="protein sequence ID" value="OAQ24753.1"/>
    <property type="molecule type" value="Genomic_DNA"/>
</dbReference>
<dbReference type="Pfam" id="PF00583">
    <property type="entry name" value="Acetyltransf_1"/>
    <property type="match status" value="1"/>
</dbReference>
<keyword evidence="4" id="KW-1185">Reference proteome</keyword>
<protein>
    <recommendedName>
        <fullName evidence="2">N-acetyltransferase domain-containing protein</fullName>
    </recommendedName>
</protein>
<feature type="region of interest" description="Disordered" evidence="1">
    <location>
        <begin position="258"/>
        <end position="307"/>
    </location>
</feature>
<evidence type="ECO:0000259" key="2">
    <source>
        <dbReference type="Pfam" id="PF00583"/>
    </source>
</evidence>
<dbReference type="Gene3D" id="3.40.630.30">
    <property type="match status" value="1"/>
</dbReference>
<evidence type="ECO:0000313" key="3">
    <source>
        <dbReference type="EMBL" id="OAQ24753.1"/>
    </source>
</evidence>
<proteinExistence type="predicted"/>